<feature type="region of interest" description="Disordered" evidence="2">
    <location>
        <begin position="1"/>
        <end position="20"/>
    </location>
</feature>
<evidence type="ECO:0000313" key="6">
    <source>
        <dbReference type="Proteomes" id="UP000232722"/>
    </source>
</evidence>
<dbReference type="InterPro" id="IPR045913">
    <property type="entry name" value="TBC20/Gyp8-like"/>
</dbReference>
<keyword evidence="1" id="KW-0343">GTPase activation</keyword>
<dbReference type="Pfam" id="PF00566">
    <property type="entry name" value="RabGAP-TBC"/>
    <property type="match status" value="1"/>
</dbReference>
<dbReference type="VEuPathDB" id="FungiDB:FUN_019469"/>
<accession>A0A2N0Q4V5</accession>
<dbReference type="FunFam" id="1.10.8.1310:FF:000005">
    <property type="entry name" value="GTPase-activating protein gyp10"/>
    <property type="match status" value="1"/>
</dbReference>
<feature type="transmembrane region" description="Helical" evidence="3">
    <location>
        <begin position="330"/>
        <end position="352"/>
    </location>
</feature>
<feature type="domain" description="Rab-GAP TBC" evidence="4">
    <location>
        <begin position="49"/>
        <end position="261"/>
    </location>
</feature>
<name>A0A2N0Q4V5_9GLOM</name>
<dbReference type="AlphaFoldDB" id="A0A2N0Q4V5"/>
<feature type="compositionally biased region" description="Basic residues" evidence="2">
    <location>
        <begin position="1"/>
        <end position="15"/>
    </location>
</feature>
<dbReference type="SMART" id="SM00164">
    <property type="entry name" value="TBC"/>
    <property type="match status" value="1"/>
</dbReference>
<dbReference type="EMBL" id="LLXJ01000151">
    <property type="protein sequence ID" value="PKC14112.1"/>
    <property type="molecule type" value="Genomic_DNA"/>
</dbReference>
<evidence type="ECO:0000256" key="1">
    <source>
        <dbReference type="ARBA" id="ARBA00022468"/>
    </source>
</evidence>
<evidence type="ECO:0000313" key="5">
    <source>
        <dbReference type="EMBL" id="PKC14112.1"/>
    </source>
</evidence>
<dbReference type="PANTHER" id="PTHR20913:SF7">
    <property type="entry name" value="RE60063P"/>
    <property type="match status" value="1"/>
</dbReference>
<gene>
    <name evidence="5" type="ORF">RhiirA5_350754</name>
</gene>
<dbReference type="SUPFAM" id="SSF47923">
    <property type="entry name" value="Ypt/Rab-GAP domain of gyp1p"/>
    <property type="match status" value="2"/>
</dbReference>
<evidence type="ECO:0000259" key="4">
    <source>
        <dbReference type="PROSITE" id="PS50086"/>
    </source>
</evidence>
<proteinExistence type="predicted"/>
<keyword evidence="3" id="KW-0812">Transmembrane</keyword>
<dbReference type="VEuPathDB" id="FungiDB:RhiirFUN_020920"/>
<dbReference type="VEuPathDB" id="FungiDB:RhiirA1_410760"/>
<dbReference type="GO" id="GO:0005789">
    <property type="term" value="C:endoplasmic reticulum membrane"/>
    <property type="evidence" value="ECO:0007669"/>
    <property type="project" value="TreeGrafter"/>
</dbReference>
<keyword evidence="3" id="KW-1133">Transmembrane helix</keyword>
<dbReference type="PANTHER" id="PTHR20913">
    <property type="entry name" value="TBC1 DOMAIN FAMILY MEMBER 20/GTPASE"/>
    <property type="match status" value="1"/>
</dbReference>
<dbReference type="GO" id="GO:0006888">
    <property type="term" value="P:endoplasmic reticulum to Golgi vesicle-mediated transport"/>
    <property type="evidence" value="ECO:0007669"/>
    <property type="project" value="TreeGrafter"/>
</dbReference>
<dbReference type="Gene3D" id="1.10.8.1310">
    <property type="match status" value="1"/>
</dbReference>
<dbReference type="InterPro" id="IPR000195">
    <property type="entry name" value="Rab-GAP-TBC_dom"/>
</dbReference>
<dbReference type="Proteomes" id="UP000232722">
    <property type="component" value="Unassembled WGS sequence"/>
</dbReference>
<dbReference type="InterPro" id="IPR035969">
    <property type="entry name" value="Rab-GAP_TBC_sf"/>
</dbReference>
<keyword evidence="3" id="KW-0472">Membrane</keyword>
<sequence length="360" mass="42267">MSRKNKPNLRRRNVSSKKVPQERINQINEAFMKKNIPELRKLATTGPGLVNDGLRRLCWPLLLHCEPYEPYDKKDLQEEHKDERQVLLDVDRSFVYYPKGLNNATKKHMQSELKDVIVGILRRHPKLAYYQGFHDICSVLLLQLTLLNTLIRLEDPAIADFLEKSNTLPYFCLSWVITWCSHDVRDLSKVVRLFDFFISSDPLISIYLSARIVISRHKELLALECDGAIVHTFLSKFPQYIDIDELISKTIQLYNKYRKFCPLVLKKAINEALDETSCAILYEQHWLKLKVDEPINYLAVDKILSSPYSAKKSMQIKNSEKPNMLNKKRVVMVLISATLFYWLFNKILISFYERNHKINY</sequence>
<dbReference type="GO" id="GO:0005096">
    <property type="term" value="F:GTPase activator activity"/>
    <property type="evidence" value="ECO:0007669"/>
    <property type="project" value="UniProtKB-KW"/>
</dbReference>
<evidence type="ECO:0000256" key="2">
    <source>
        <dbReference type="SAM" id="MobiDB-lite"/>
    </source>
</evidence>
<reference evidence="5 6" key="1">
    <citation type="submission" date="2016-04" db="EMBL/GenBank/DDBJ databases">
        <title>Genome analyses suggest a sexual origin of heterokaryosis in a supposedly ancient asexual fungus.</title>
        <authorList>
            <person name="Ropars J."/>
            <person name="Sedzielewska K."/>
            <person name="Noel J."/>
            <person name="Charron P."/>
            <person name="Farinelli L."/>
            <person name="Marton T."/>
            <person name="Kruger M."/>
            <person name="Pelin A."/>
            <person name="Brachmann A."/>
            <person name="Corradi N."/>
        </authorList>
    </citation>
    <scope>NUCLEOTIDE SEQUENCE [LARGE SCALE GENOMIC DNA]</scope>
    <source>
        <strain evidence="5 6">A5</strain>
    </source>
</reference>
<protein>
    <submittedName>
        <fullName evidence="5">RabGAP/TBC</fullName>
    </submittedName>
</protein>
<evidence type="ECO:0000256" key="3">
    <source>
        <dbReference type="SAM" id="Phobius"/>
    </source>
</evidence>
<organism evidence="5 6">
    <name type="scientific">Rhizophagus irregularis</name>
    <dbReference type="NCBI Taxonomy" id="588596"/>
    <lineage>
        <taxon>Eukaryota</taxon>
        <taxon>Fungi</taxon>
        <taxon>Fungi incertae sedis</taxon>
        <taxon>Mucoromycota</taxon>
        <taxon>Glomeromycotina</taxon>
        <taxon>Glomeromycetes</taxon>
        <taxon>Glomerales</taxon>
        <taxon>Glomeraceae</taxon>
        <taxon>Rhizophagus</taxon>
    </lineage>
</organism>
<comment type="caution">
    <text evidence="5">The sequence shown here is derived from an EMBL/GenBank/DDBJ whole genome shotgun (WGS) entry which is preliminary data.</text>
</comment>
<dbReference type="PROSITE" id="PS50086">
    <property type="entry name" value="TBC_RABGAP"/>
    <property type="match status" value="1"/>
</dbReference>
<reference evidence="5 6" key="2">
    <citation type="submission" date="2017-09" db="EMBL/GenBank/DDBJ databases">
        <title>Extensive intraspecific genome diversity in a model arbuscular mycorrhizal fungus.</title>
        <authorList>
            <person name="Chen E.C."/>
            <person name="Morin E."/>
            <person name="Beaudet D."/>
            <person name="Noel J."/>
            <person name="Ndikumana S."/>
            <person name="Charron P."/>
            <person name="St-Onge C."/>
            <person name="Giorgi J."/>
            <person name="Grigoriev I.V."/>
            <person name="Roux C."/>
            <person name="Martin F.M."/>
            <person name="Corradi N."/>
        </authorList>
    </citation>
    <scope>NUCLEOTIDE SEQUENCE [LARGE SCALE GENOMIC DNA]</scope>
    <source>
        <strain evidence="5 6">A5</strain>
    </source>
</reference>